<sequence length="85" mass="10123">MALASGTRIFTYGRLERLKQDCALRESRMFYQMNRLMKERSNHIPLVRVFLLFCHLGNKENHLNHNNYKHGQSNRSKFMFACSKS</sequence>
<evidence type="ECO:0000313" key="1">
    <source>
        <dbReference type="EMBL" id="KAK2553086.1"/>
    </source>
</evidence>
<keyword evidence="2" id="KW-1185">Reference proteome</keyword>
<dbReference type="Proteomes" id="UP001249851">
    <property type="component" value="Unassembled WGS sequence"/>
</dbReference>
<name>A0AAD9Q2C9_ACRCE</name>
<reference evidence="1" key="2">
    <citation type="journal article" date="2023" name="Science">
        <title>Genomic signatures of disease resistance in endangered staghorn corals.</title>
        <authorList>
            <person name="Vollmer S.V."/>
            <person name="Selwyn J.D."/>
            <person name="Despard B.A."/>
            <person name="Roesel C.L."/>
        </authorList>
    </citation>
    <scope>NUCLEOTIDE SEQUENCE</scope>
    <source>
        <strain evidence="1">K2</strain>
    </source>
</reference>
<proteinExistence type="predicted"/>
<comment type="caution">
    <text evidence="1">The sequence shown here is derived from an EMBL/GenBank/DDBJ whole genome shotgun (WGS) entry which is preliminary data.</text>
</comment>
<evidence type="ECO:0000313" key="2">
    <source>
        <dbReference type="Proteomes" id="UP001249851"/>
    </source>
</evidence>
<reference evidence="1" key="1">
    <citation type="journal article" date="2023" name="G3 (Bethesda)">
        <title>Whole genome assembly and annotation of the endangered Caribbean coral Acropora cervicornis.</title>
        <authorList>
            <person name="Selwyn J.D."/>
            <person name="Vollmer S.V."/>
        </authorList>
    </citation>
    <scope>NUCLEOTIDE SEQUENCE</scope>
    <source>
        <strain evidence="1">K2</strain>
    </source>
</reference>
<gene>
    <name evidence="1" type="ORF">P5673_025534</name>
</gene>
<dbReference type="AlphaFoldDB" id="A0AAD9Q2C9"/>
<dbReference type="EMBL" id="JARQWQ010000080">
    <property type="protein sequence ID" value="KAK2553086.1"/>
    <property type="molecule type" value="Genomic_DNA"/>
</dbReference>
<organism evidence="1 2">
    <name type="scientific">Acropora cervicornis</name>
    <name type="common">Staghorn coral</name>
    <dbReference type="NCBI Taxonomy" id="6130"/>
    <lineage>
        <taxon>Eukaryota</taxon>
        <taxon>Metazoa</taxon>
        <taxon>Cnidaria</taxon>
        <taxon>Anthozoa</taxon>
        <taxon>Hexacorallia</taxon>
        <taxon>Scleractinia</taxon>
        <taxon>Astrocoeniina</taxon>
        <taxon>Acroporidae</taxon>
        <taxon>Acropora</taxon>
    </lineage>
</organism>
<accession>A0AAD9Q2C9</accession>
<protein>
    <submittedName>
        <fullName evidence="1">Uncharacterized protein</fullName>
    </submittedName>
</protein>